<organism evidence="1">
    <name type="scientific">uncultured marine group II/III euryarchaeote KM3_87_B04</name>
    <dbReference type="NCBI Taxonomy" id="1456530"/>
    <lineage>
        <taxon>Archaea</taxon>
        <taxon>Methanobacteriati</taxon>
        <taxon>Methanobacteriota</taxon>
        <taxon>environmental samples</taxon>
    </lineage>
</organism>
<protein>
    <submittedName>
        <fullName evidence="1">Uncharacterized protein</fullName>
    </submittedName>
</protein>
<sequence length="296" mass="33041">MNGYRVMLTNPTPHTREMTIPSGRTLGVNGDAIRTQNSVTIELKPYSRVAVVYDHHGYRIVDHVTIDDIHIIHDDVEMIDIDGGVSSRVPISMKSDELNGNKASRDSFLTQARNTYTGVQENQEKRMGGYQLLAQLSYLRSQRNEQDIGLYSPEALNLRYDHGVDTIFSHVNSGNISIMSCIGSGYDSAGALQMSVRNNTTRELRVRIPQGCMFEQAEWTGNQNLVVTKEEFVIIGPAKEESFPLHASCANRSAGAPSNDEMNVTPFIFNDLGESFQNQDSVWRSFDGEDSRNTSL</sequence>
<accession>A0A075HVD2</accession>
<proteinExistence type="predicted"/>
<name>A0A075HVD2_9EURY</name>
<evidence type="ECO:0000313" key="1">
    <source>
        <dbReference type="EMBL" id="AIF19545.1"/>
    </source>
</evidence>
<reference evidence="1" key="1">
    <citation type="journal article" date="2014" name="Genome Biol. Evol.">
        <title>Pangenome evidence for extensive interdomain horizontal transfer affecting lineage core and shell genes in uncultured planktonic thaumarchaeota and euryarchaeota.</title>
        <authorList>
            <person name="Deschamps P."/>
            <person name="Zivanovic Y."/>
            <person name="Moreira D."/>
            <person name="Rodriguez-Valera F."/>
            <person name="Lopez-Garcia P."/>
        </authorList>
    </citation>
    <scope>NUCLEOTIDE SEQUENCE</scope>
</reference>
<dbReference type="AlphaFoldDB" id="A0A075HVD2"/>
<dbReference type="EMBL" id="KF901140">
    <property type="protein sequence ID" value="AIF19545.1"/>
    <property type="molecule type" value="Genomic_DNA"/>
</dbReference>